<dbReference type="PANTHER" id="PTHR35046:SF9">
    <property type="entry name" value="RNA-DIRECTED DNA POLYMERASE"/>
    <property type="match status" value="1"/>
</dbReference>
<feature type="compositionally biased region" description="Basic and acidic residues" evidence="9">
    <location>
        <begin position="139"/>
        <end position="163"/>
    </location>
</feature>
<dbReference type="Pfam" id="PF17917">
    <property type="entry name" value="RT_RNaseH"/>
    <property type="match status" value="2"/>
</dbReference>
<dbReference type="InterPro" id="IPR041373">
    <property type="entry name" value="RT_RNaseH"/>
</dbReference>
<dbReference type="GO" id="GO:0015074">
    <property type="term" value="P:DNA integration"/>
    <property type="evidence" value="ECO:0007669"/>
    <property type="project" value="InterPro"/>
</dbReference>
<dbReference type="Pfam" id="PF03732">
    <property type="entry name" value="Retrotrans_gag"/>
    <property type="match status" value="1"/>
</dbReference>
<feature type="region of interest" description="Disordered" evidence="9">
    <location>
        <begin position="202"/>
        <end position="265"/>
    </location>
</feature>
<feature type="domain" description="Integrase catalytic" evidence="12">
    <location>
        <begin position="2195"/>
        <end position="2388"/>
    </location>
</feature>
<evidence type="ECO:0000259" key="12">
    <source>
        <dbReference type="PROSITE" id="PS50994"/>
    </source>
</evidence>
<evidence type="ECO:0000256" key="8">
    <source>
        <dbReference type="PROSITE-ProRule" id="PRU00047"/>
    </source>
</evidence>
<dbReference type="Gene3D" id="3.10.10.10">
    <property type="entry name" value="HIV Type 1 Reverse Transcriptase, subunit A, domain 1"/>
    <property type="match status" value="2"/>
</dbReference>
<dbReference type="GO" id="GO:0006508">
    <property type="term" value="P:proteolysis"/>
    <property type="evidence" value="ECO:0007669"/>
    <property type="project" value="UniProtKB-KW"/>
</dbReference>
<dbReference type="EMBL" id="OIVN01000134">
    <property type="protein sequence ID" value="SPC74921.1"/>
    <property type="molecule type" value="Genomic_DNA"/>
</dbReference>
<dbReference type="GO" id="GO:0008270">
    <property type="term" value="F:zinc ion binding"/>
    <property type="evidence" value="ECO:0007669"/>
    <property type="project" value="UniProtKB-KW"/>
</dbReference>
<evidence type="ECO:0000256" key="9">
    <source>
        <dbReference type="SAM" id="MobiDB-lite"/>
    </source>
</evidence>
<keyword evidence="4" id="KW-0540">Nuclease</keyword>
<feature type="domain" description="CCHC-type" evidence="10">
    <location>
        <begin position="1184"/>
        <end position="1200"/>
    </location>
</feature>
<evidence type="ECO:0000259" key="11">
    <source>
        <dbReference type="PROSITE" id="PS50878"/>
    </source>
</evidence>
<dbReference type="InterPro" id="IPR000477">
    <property type="entry name" value="RT_dom"/>
</dbReference>
<dbReference type="InterPro" id="IPR005162">
    <property type="entry name" value="Retrotrans_gag_dom"/>
</dbReference>
<dbReference type="Gene3D" id="3.30.420.10">
    <property type="entry name" value="Ribonuclease H-like superfamily/Ribonuclease H"/>
    <property type="match status" value="2"/>
</dbReference>
<evidence type="ECO:0000256" key="7">
    <source>
        <dbReference type="ARBA" id="ARBA00022918"/>
    </source>
</evidence>
<keyword evidence="8" id="KW-0862">Zinc</keyword>
<accession>A0A2N9EJM4</accession>
<organism evidence="13">
    <name type="scientific">Fagus sylvatica</name>
    <name type="common">Beechnut</name>
    <dbReference type="NCBI Taxonomy" id="28930"/>
    <lineage>
        <taxon>Eukaryota</taxon>
        <taxon>Viridiplantae</taxon>
        <taxon>Streptophyta</taxon>
        <taxon>Embryophyta</taxon>
        <taxon>Tracheophyta</taxon>
        <taxon>Spermatophyta</taxon>
        <taxon>Magnoliopsida</taxon>
        <taxon>eudicotyledons</taxon>
        <taxon>Gunneridae</taxon>
        <taxon>Pentapetalae</taxon>
        <taxon>rosids</taxon>
        <taxon>fabids</taxon>
        <taxon>Fagales</taxon>
        <taxon>Fagaceae</taxon>
        <taxon>Fagus</taxon>
    </lineage>
</organism>
<evidence type="ECO:0000256" key="2">
    <source>
        <dbReference type="ARBA" id="ARBA00022679"/>
    </source>
</evidence>
<keyword evidence="8" id="KW-0479">Metal-binding</keyword>
<evidence type="ECO:0000256" key="3">
    <source>
        <dbReference type="ARBA" id="ARBA00022695"/>
    </source>
</evidence>
<dbReference type="SUPFAM" id="SSF56672">
    <property type="entry name" value="DNA/RNA polymerases"/>
    <property type="match status" value="3"/>
</dbReference>
<dbReference type="InterPro" id="IPR012337">
    <property type="entry name" value="RNaseH-like_sf"/>
</dbReference>
<keyword evidence="7" id="KW-0695">RNA-directed DNA polymerase</keyword>
<dbReference type="SMART" id="SM00343">
    <property type="entry name" value="ZnF_C2HC"/>
    <property type="match status" value="1"/>
</dbReference>
<evidence type="ECO:0000256" key="6">
    <source>
        <dbReference type="ARBA" id="ARBA00022801"/>
    </source>
</evidence>
<feature type="region of interest" description="Disordered" evidence="9">
    <location>
        <begin position="415"/>
        <end position="456"/>
    </location>
</feature>
<evidence type="ECO:0000256" key="5">
    <source>
        <dbReference type="ARBA" id="ARBA00022759"/>
    </source>
</evidence>
<dbReference type="GO" id="GO:0003676">
    <property type="term" value="F:nucleic acid binding"/>
    <property type="evidence" value="ECO:0007669"/>
    <property type="project" value="InterPro"/>
</dbReference>
<dbReference type="InterPro" id="IPR041588">
    <property type="entry name" value="Integrase_H2C2"/>
</dbReference>
<sequence>MGRRTDVHYTREALNRVVGGINCLSRSQTSRRLSRDSPAEFTECTRGQPLLRPESMSNQSFKDCHRSRHCQSECLTAGEYQVYYFIIKNHATQLTPSVGTTVRTKPAEYIRQTQLKMAEENVVVLINNPLPHPSGMRGVRSEVRVEANEERSQGDREVKRSEVRGGGSRATGDTINAEILKRNRKIERLERELRELKNAQEGFDQQLSRRQRSRSHSGSCESSHRFPKRFEKDHRAQRSSRRSKLGERAKKTPPSRKPEKEDHNPVWKQLQQISHSPFSSKIERAKLPTKFTPPNLISYNRKTDPVAHLSHYRQSMGELSKAFTTRFITNTRKLKEVDSLMALTMKLGESLKSYSTRYWETYNEIDLCGKDLTVRKFKFGLPIGCKIRQSFTKKLPLNIMDLMSRIEQHVRVEEDRLQPQNQPDNNVSVPKKPVQTDTSRVQRKHRQPEPVTGGSFEAVNTTFKEPIFKILPQIKDKPYFVWPPKMAGDPASRESKSFCAYYRERGHLTENCRTYKGFLEGLVRDGHLRQFVDDTKNRQQWDHAPKPKDPIGIIEVIHSHARAADLRAETRTAAHLREVFHVCEGATPAPKRLRKETTKEITFKDHDLEGVQLPHFDAIVVTMRVGNFDVKRILIDPGSSAEIMYDSLFKGLGLSQEDLDKKMDPLYGFSRESVMPVGRVIVKKKNGKWRVCIDFTDLNKTCPKDPFPLPKIDQLVDATSGHQRMSFLGTFQGYHQIAMNPVDQEKTTFITPRGIFCYKVMPFGLKNVGATYQRMITKMFVGQLGKTVEVYIDDMVMGTKVGLALKILCKFQMGQLHDQDPRRSRKQCKDWCNPLGMKLARAQQSKLIVGSRDSIPRVHIIWYQSKVSNQHITMSHKGDSSPKGKADNSSFVLQAMQQQFERLNFVLGEVRDRMDLQDAAIRNLQGGRDRRRRERRVENEYENEGDGGRDGVDRSLGNIKMKIPSFQGRTDPEVYLEWEKKIDLVFDCHNYSEEKKVKLAVIEFTDYAIIWWDQLVTNRRRNTERPVETWGELKALMRRRFVPSHFYRDLYQRLQNLTQGSRSVEDYHKEMEVAMIRANVEEDREATMARFLSGLNRDIANVIELQHYVEIEDMVHMAMKVERQLKRKGTARYTSVSNTTWKSKWDRNDSAEAKRKTEPPKGKDEGTSNKPKVESQPSRNRDIKCFKCLGSGHIASQCPNRRVMIMRDNGEVMTESEDDSDGMPELVDASDDDGVVHPVTGESLVARRALNTHIKVDDAEQQRENIFHTRCHVNNKWLNDCGEVRVDRQVLVTFSIGKYLDEEFEHVFPKEMPNELPPIRGIEHQIDFVPGAAIPNRPAYRSNPEETKELQRKVEDLMSKGYVRESMSPCAVPVLLVPKKDGTWRMCVDCRAINNITVKYRHPIPRLDDMLDELHGSCIFSKIDLKSGYHQIRMKEGDEWKTAFKTKYGLYEWLVMPFGLTNAPSTFMRLMNHALRAFLGRFVVVYFDDILVYSKSLDEHVDYLHCVLAVLRKEKLNANLKKCSFYLDKVVFLGYVFSAKGIAVDEEKVKAVKESPTTKSITEEKWSIAYFSEKLNGAALNYQTYDKELYALVGALETWQHYLWPKEFVIHTNHESLKHLKGQVNERSSLDGQKKAEMVKKLHESVQQHIEKKTEQYANKANKGRRQVIFEPSDWVWVHMRKERFPARRRSKLHPRGDGPFQILEKINDNAYKVDLPSEYKVSATFNVSDLSPFDVGDDSWSNPFEERGNDGNQGGPSLKDPLQVPDGPITRSRPKKIKEATQGLVQSTSDEASKSPTIKVGSSTGLDSPSIDLILAFLGSFQIDCGFKGFHSAGSYHMVVKSIFAEDHLNDLRAVFNTLRRHRLKLNASKCAFGVGSGKFLGFMVIQQGIEANPDQITAILNLKPPKTVREVQRLTGMTAALNHQSDQAFKQLKTYLIAAPLLATSMNEESLFIYLAASKHAVSAAIVREEYNIQRPVYYTSKTLDGAESRYLPLEKLAFALVCSTKKLPHYFQAHTMIVLTKHPLKAVLRSADFSGRISKWGAQLGAYDISTLHPQGQMMELVIRLGFSASNNVAKYEALLHGLRSAITLKADPLHIFYDFQLVVNQISGEYAAKDEKMIAYLTEVRRLLREFKHVWVEYISRDLNGHVDALASLASTVALKLRQIISVGVQNLPSVRREINSGMCLITQSASWMSPILVYLKDDVLLEKRKEVDRIRRIAPRYWVSKEGHFYRRSYTGPYLRCVHPDTVQDLLWEIHKGVCGGHTGRRSLAHHAIGQGYWWPYMQKNAAQYVKKCDKCQCGLFKAFCEQFCEQYGIRNHFSTPAYPQGNGQVESSNKTLLDGIKKQLEKAKRRWVEELPSILWTYSTTPRSSTGETPFSLTYGVEAVIPLEIGLPTICTKYYDPVSNETSLVTELDLVEERRDSALIHLAAYQNGLRRMYEK</sequence>
<proteinExistence type="predicted"/>
<dbReference type="InterPro" id="IPR043128">
    <property type="entry name" value="Rev_trsase/Diguanyl_cyclase"/>
</dbReference>
<dbReference type="Gene3D" id="3.30.70.270">
    <property type="match status" value="2"/>
</dbReference>
<dbReference type="PROSITE" id="PS50994">
    <property type="entry name" value="INTEGRASE"/>
    <property type="match status" value="1"/>
</dbReference>
<dbReference type="SUPFAM" id="SSF53098">
    <property type="entry name" value="Ribonuclease H-like"/>
    <property type="match status" value="2"/>
</dbReference>
<dbReference type="GO" id="GO:0008233">
    <property type="term" value="F:peptidase activity"/>
    <property type="evidence" value="ECO:0007669"/>
    <property type="project" value="UniProtKB-KW"/>
</dbReference>
<dbReference type="CDD" id="cd09279">
    <property type="entry name" value="RNase_HI_like"/>
    <property type="match status" value="1"/>
</dbReference>
<gene>
    <name evidence="13" type="ORF">FSB_LOCUS2803</name>
</gene>
<dbReference type="Pfam" id="PF13456">
    <property type="entry name" value="RVT_3"/>
    <property type="match status" value="1"/>
</dbReference>
<feature type="region of interest" description="Disordered" evidence="9">
    <location>
        <begin position="134"/>
        <end position="176"/>
    </location>
</feature>
<dbReference type="CDD" id="cd01647">
    <property type="entry name" value="RT_LTR"/>
    <property type="match status" value="2"/>
</dbReference>
<evidence type="ECO:0000313" key="13">
    <source>
        <dbReference type="EMBL" id="SPC74921.1"/>
    </source>
</evidence>
<evidence type="ECO:0000256" key="4">
    <source>
        <dbReference type="ARBA" id="ARBA00022722"/>
    </source>
</evidence>
<name>A0A2N9EJM4_FAGSY</name>
<dbReference type="InterPro" id="IPR056924">
    <property type="entry name" value="SH3_Tf2-1"/>
</dbReference>
<feature type="domain" description="Reverse transcriptase" evidence="11">
    <location>
        <begin position="1358"/>
        <end position="1537"/>
    </location>
</feature>
<dbReference type="InterPro" id="IPR001878">
    <property type="entry name" value="Znf_CCHC"/>
</dbReference>
<keyword evidence="1" id="KW-0645">Protease</keyword>
<keyword evidence="8" id="KW-0863">Zinc-finger</keyword>
<dbReference type="InterPro" id="IPR036397">
    <property type="entry name" value="RNaseH_sf"/>
</dbReference>
<feature type="compositionally biased region" description="Basic and acidic residues" evidence="9">
    <location>
        <begin position="222"/>
        <end position="236"/>
    </location>
</feature>
<dbReference type="GO" id="GO:0003964">
    <property type="term" value="F:RNA-directed DNA polymerase activity"/>
    <property type="evidence" value="ECO:0007669"/>
    <property type="project" value="UniProtKB-KW"/>
</dbReference>
<dbReference type="InterPro" id="IPR002156">
    <property type="entry name" value="RNaseH_domain"/>
</dbReference>
<dbReference type="Pfam" id="PF17921">
    <property type="entry name" value="Integrase_H2C2"/>
    <property type="match status" value="1"/>
</dbReference>
<feature type="compositionally biased region" description="Polar residues" evidence="9">
    <location>
        <begin position="1784"/>
        <end position="1803"/>
    </location>
</feature>
<dbReference type="Gene3D" id="4.10.60.10">
    <property type="entry name" value="Zinc finger, CCHC-type"/>
    <property type="match status" value="1"/>
</dbReference>
<keyword evidence="5" id="KW-0255">Endonuclease</keyword>
<dbReference type="SUPFAM" id="SSF57756">
    <property type="entry name" value="Retrovirus zinc finger-like domains"/>
    <property type="match status" value="1"/>
</dbReference>
<evidence type="ECO:0000259" key="10">
    <source>
        <dbReference type="PROSITE" id="PS50158"/>
    </source>
</evidence>
<feature type="region of interest" description="Disordered" evidence="9">
    <location>
        <begin position="927"/>
        <end position="954"/>
    </location>
</feature>
<dbReference type="FunFam" id="3.10.10.10:FF:000007">
    <property type="entry name" value="Retrovirus-related Pol polyprotein from transposon 17.6-like Protein"/>
    <property type="match status" value="1"/>
</dbReference>
<feature type="compositionally biased region" description="Basic and acidic residues" evidence="9">
    <location>
        <begin position="244"/>
        <end position="265"/>
    </location>
</feature>
<reference evidence="13" key="1">
    <citation type="submission" date="2018-02" db="EMBL/GenBank/DDBJ databases">
        <authorList>
            <person name="Cohen D.B."/>
            <person name="Kent A.D."/>
        </authorList>
    </citation>
    <scope>NUCLEOTIDE SEQUENCE</scope>
</reference>
<evidence type="ECO:0000256" key="1">
    <source>
        <dbReference type="ARBA" id="ARBA00022670"/>
    </source>
</evidence>
<feature type="region of interest" description="Disordered" evidence="9">
    <location>
        <begin position="1739"/>
        <end position="1803"/>
    </location>
</feature>
<dbReference type="PROSITE" id="PS50158">
    <property type="entry name" value="ZF_CCHC"/>
    <property type="match status" value="1"/>
</dbReference>
<protein>
    <submittedName>
        <fullName evidence="13">Uncharacterized protein</fullName>
    </submittedName>
</protein>
<dbReference type="InterPro" id="IPR001584">
    <property type="entry name" value="Integrase_cat-core"/>
</dbReference>
<dbReference type="Pfam" id="PF00078">
    <property type="entry name" value="RVT_1"/>
    <property type="match status" value="2"/>
</dbReference>
<dbReference type="InterPro" id="IPR043502">
    <property type="entry name" value="DNA/RNA_pol_sf"/>
</dbReference>
<dbReference type="InterPro" id="IPR036875">
    <property type="entry name" value="Znf_CCHC_sf"/>
</dbReference>
<keyword evidence="2" id="KW-0808">Transferase</keyword>
<feature type="region of interest" description="Disordered" evidence="9">
    <location>
        <begin position="1144"/>
        <end position="1178"/>
    </location>
</feature>
<keyword evidence="6" id="KW-0378">Hydrolase</keyword>
<dbReference type="Gene3D" id="1.10.340.70">
    <property type="match status" value="1"/>
</dbReference>
<dbReference type="GO" id="GO:0004523">
    <property type="term" value="F:RNA-DNA hybrid ribonuclease activity"/>
    <property type="evidence" value="ECO:0007669"/>
    <property type="project" value="InterPro"/>
</dbReference>
<dbReference type="PROSITE" id="PS50878">
    <property type="entry name" value="RT_POL"/>
    <property type="match status" value="1"/>
</dbReference>
<dbReference type="PANTHER" id="PTHR35046">
    <property type="entry name" value="ZINC KNUCKLE (CCHC-TYPE) FAMILY PROTEIN"/>
    <property type="match status" value="1"/>
</dbReference>
<keyword evidence="3" id="KW-0548">Nucleotidyltransferase</keyword>
<feature type="compositionally biased region" description="Polar residues" evidence="9">
    <location>
        <begin position="418"/>
        <end position="428"/>
    </location>
</feature>
<dbReference type="Pfam" id="PF24626">
    <property type="entry name" value="SH3_Tf2-1"/>
    <property type="match status" value="1"/>
</dbReference>